<dbReference type="PANTHER" id="PTHR23206">
    <property type="entry name" value="MASK PROTEIN"/>
    <property type="match status" value="1"/>
</dbReference>
<feature type="repeat" description="ANK" evidence="3">
    <location>
        <begin position="838"/>
        <end position="870"/>
    </location>
</feature>
<evidence type="ECO:0000256" key="3">
    <source>
        <dbReference type="PROSITE-ProRule" id="PRU00023"/>
    </source>
</evidence>
<dbReference type="Gene3D" id="1.25.40.20">
    <property type="entry name" value="Ankyrin repeat-containing domain"/>
    <property type="match status" value="3"/>
</dbReference>
<dbReference type="SMART" id="SM00248">
    <property type="entry name" value="ANK"/>
    <property type="match status" value="15"/>
</dbReference>
<dbReference type="PROSITE" id="PS50088">
    <property type="entry name" value="ANK_REPEAT"/>
    <property type="match status" value="8"/>
</dbReference>
<dbReference type="Pfam" id="PF22939">
    <property type="entry name" value="WHD_GPIID"/>
    <property type="match status" value="1"/>
</dbReference>
<comment type="caution">
    <text evidence="5">The sequence shown here is derived from an EMBL/GenBank/DDBJ whole genome shotgun (WGS) entry which is preliminary data.</text>
</comment>
<dbReference type="OrthoDB" id="4772757at2759"/>
<reference evidence="5" key="1">
    <citation type="submission" date="2021-07" db="EMBL/GenBank/DDBJ databases">
        <authorList>
            <person name="Branca A.L. A."/>
        </authorList>
    </citation>
    <scope>NUCLEOTIDE SEQUENCE</scope>
</reference>
<feature type="repeat" description="ANK" evidence="3">
    <location>
        <begin position="904"/>
        <end position="936"/>
    </location>
</feature>
<dbReference type="PROSITE" id="PS50297">
    <property type="entry name" value="ANK_REP_REGION"/>
    <property type="match status" value="6"/>
</dbReference>
<keyword evidence="2 3" id="KW-0040">ANK repeat</keyword>
<feature type="repeat" description="ANK" evidence="3">
    <location>
        <begin position="1003"/>
        <end position="1035"/>
    </location>
</feature>
<feature type="repeat" description="ANK" evidence="3">
    <location>
        <begin position="704"/>
        <end position="736"/>
    </location>
</feature>
<dbReference type="InterPro" id="IPR051631">
    <property type="entry name" value="Ankyrin-KH/SAM_domain"/>
</dbReference>
<dbReference type="AlphaFoldDB" id="A0A9W4KCN3"/>
<accession>A0A9W4KCN3</accession>
<gene>
    <name evidence="5" type="ORF">PEGY_LOCUS5720</name>
</gene>
<dbReference type="PANTHER" id="PTHR23206:SF7">
    <property type="entry name" value="PROTEIN KINASE DOMAIN-CONTAINING PROTEIN"/>
    <property type="match status" value="1"/>
</dbReference>
<dbReference type="InterPro" id="IPR007111">
    <property type="entry name" value="NACHT_NTPase"/>
</dbReference>
<proteinExistence type="predicted"/>
<dbReference type="InterPro" id="IPR056884">
    <property type="entry name" value="NPHP3-like_N"/>
</dbReference>
<evidence type="ECO:0000259" key="4">
    <source>
        <dbReference type="PROSITE" id="PS50837"/>
    </source>
</evidence>
<dbReference type="Proteomes" id="UP001154252">
    <property type="component" value="Unassembled WGS sequence"/>
</dbReference>
<dbReference type="PROSITE" id="PS50837">
    <property type="entry name" value="NACHT"/>
    <property type="match status" value="1"/>
</dbReference>
<feature type="repeat" description="ANK" evidence="3">
    <location>
        <begin position="871"/>
        <end position="903"/>
    </location>
</feature>
<dbReference type="Pfam" id="PF12796">
    <property type="entry name" value="Ank_2"/>
    <property type="match status" value="5"/>
</dbReference>
<protein>
    <recommendedName>
        <fullName evidence="4">NACHT domain-containing protein</fullName>
    </recommendedName>
</protein>
<feature type="domain" description="NACHT" evidence="4">
    <location>
        <begin position="220"/>
        <end position="364"/>
    </location>
</feature>
<dbReference type="SUPFAM" id="SSF48403">
    <property type="entry name" value="Ankyrin repeat"/>
    <property type="match status" value="2"/>
</dbReference>
<keyword evidence="6" id="KW-1185">Reference proteome</keyword>
<dbReference type="GO" id="GO:0005737">
    <property type="term" value="C:cytoplasm"/>
    <property type="evidence" value="ECO:0007669"/>
    <property type="project" value="TreeGrafter"/>
</dbReference>
<feature type="repeat" description="ANK" evidence="3">
    <location>
        <begin position="1135"/>
        <end position="1164"/>
    </location>
</feature>
<dbReference type="InterPro" id="IPR054471">
    <property type="entry name" value="GPIID_WHD"/>
</dbReference>
<dbReference type="InterPro" id="IPR002110">
    <property type="entry name" value="Ankyrin_rpt"/>
</dbReference>
<dbReference type="Pfam" id="PF24883">
    <property type="entry name" value="NPHP3_N"/>
    <property type="match status" value="1"/>
</dbReference>
<feature type="repeat" description="ANK" evidence="3">
    <location>
        <begin position="1069"/>
        <end position="1101"/>
    </location>
</feature>
<dbReference type="Gene3D" id="3.40.50.300">
    <property type="entry name" value="P-loop containing nucleotide triphosphate hydrolases"/>
    <property type="match status" value="1"/>
</dbReference>
<dbReference type="InterPro" id="IPR036770">
    <property type="entry name" value="Ankyrin_rpt-contain_sf"/>
</dbReference>
<keyword evidence="1" id="KW-0677">Repeat</keyword>
<organism evidence="5 6">
    <name type="scientific">Penicillium egyptiacum</name>
    <dbReference type="NCBI Taxonomy" id="1303716"/>
    <lineage>
        <taxon>Eukaryota</taxon>
        <taxon>Fungi</taxon>
        <taxon>Dikarya</taxon>
        <taxon>Ascomycota</taxon>
        <taxon>Pezizomycotina</taxon>
        <taxon>Eurotiomycetes</taxon>
        <taxon>Eurotiomycetidae</taxon>
        <taxon>Eurotiales</taxon>
        <taxon>Aspergillaceae</taxon>
        <taxon>Penicillium</taxon>
    </lineage>
</organism>
<evidence type="ECO:0000313" key="5">
    <source>
        <dbReference type="EMBL" id="CAG8899473.1"/>
    </source>
</evidence>
<evidence type="ECO:0000256" key="2">
    <source>
        <dbReference type="ARBA" id="ARBA00023043"/>
    </source>
</evidence>
<sequence>MADPLSVAAGVAGLLSLGIQVTTGLIGFYTSWKDQDINVARTAKTLEFLLSTFQSLDTTLRARQFRPDEHDLLQKVEGAILECEEIIKELQGEFKKFDKISASDAKGKVKVSARRITYPLRRGTLMNLEDNVTEIRENMSFALDLLQLKDHKAIQEEFSGLKSLFECVNATQISSAIRDWLMAPDATINHNAACRKRHTRTGLWFINGQQFTSWLTESNSFLWINGFAGCGKSILCSTAIQNTFRTKQTEQGVGIAFFYFDFNDTSKQNDSGMLRALLLQLSGQLKNGEKDLQQLYTSYNPGAPPVEALIAYLRRTIQRFHNTYILLDALDESPRYHQRENVLTTLEVMRKWCLPGVHLLVTSRDEFDIRGSLSPKRDQDIIMRSTEIDRDISSFVMYRLNSDSNFQWSKAHHSKIQGLLTERAKGVFRYVECQLNSLKRARNGVHLDKCLNSLPCDLAETYERLLCGIDEIHIHDVRRILTILCFSNRPLTIAELIHAHAVEIDDPPLSNWEDRLLQMDDIRDISLGLIEIARNKDERGQETLTVHIAHFSVQEYLLSDRIERQKAAVFALKSGPAHTEIAQICLAYLLQPRFSSGEVNEETILEFPLTHFAAQNWYHHYTNSQDGKCDVENLVLKLFRNHRGCFSTWIRLHDVERPWLKLPEFQRPIDDIPSPLHYASLLGFARISNEMIDIGFDVNGQGGRHANTLQAASSGGHTQVVQILLERGADVNAQGGYYGNALQASSYGGYENVVQILLAHGANVNAQGGSFGNALQASSYGGYETVVQILLVHGANVNAQGGLFGNALQASSYGGYETIVRILLAHGADVNIETQGRHFYNALQAASYRGHERVVQILLEQGADIHAQGGDYGSAIQATSYGGHEKVVQILLEQGADIHAQGGDYGSALQAASYGGHERVVQILLEQGADIHAQGGDYGSALQAASYGGHERVVRILLEQGIDIHAQGGVYGNALQAASYRGHERVVQTLLGQGVDVNTQGGHFGNALQAASYGGHERVVQILLGQGVDVNAQGGHFGSALQGASHGGHEKVILMLLEWVADINAEHGTFNNALQAASAEGHERVVQILLAQGADVNTQGGHYGNALQATSYRGHDKVAQILLAQGANVNAQGGEYGSALKAASYRGHKKVMQILLEWGADVNT</sequence>
<dbReference type="EMBL" id="CAJVRC010000865">
    <property type="protein sequence ID" value="CAG8899473.1"/>
    <property type="molecule type" value="Genomic_DNA"/>
</dbReference>
<feature type="repeat" description="ANK" evidence="3">
    <location>
        <begin position="937"/>
        <end position="969"/>
    </location>
</feature>
<dbReference type="InterPro" id="IPR027417">
    <property type="entry name" value="P-loop_NTPase"/>
</dbReference>
<name>A0A9W4KCN3_9EURO</name>
<evidence type="ECO:0000313" key="6">
    <source>
        <dbReference type="Proteomes" id="UP001154252"/>
    </source>
</evidence>
<evidence type="ECO:0000256" key="1">
    <source>
        <dbReference type="ARBA" id="ARBA00022737"/>
    </source>
</evidence>
<dbReference type="SUPFAM" id="SSF52540">
    <property type="entry name" value="P-loop containing nucleoside triphosphate hydrolases"/>
    <property type="match status" value="1"/>
</dbReference>